<evidence type="ECO:0000313" key="2">
    <source>
        <dbReference type="Proteomes" id="UP001234178"/>
    </source>
</evidence>
<comment type="caution">
    <text evidence="1">The sequence shown here is derived from an EMBL/GenBank/DDBJ whole genome shotgun (WGS) entry which is preliminary data.</text>
</comment>
<dbReference type="Proteomes" id="UP001234178">
    <property type="component" value="Unassembled WGS sequence"/>
</dbReference>
<sequence length="265" mass="29715">MRREERGLDSGETVCCICCSSANSRFKIGYDNCSFFQLSPLLSKRLVILSSQLGLNCKKLCLATGHFIVTRPVMTIKCRKTLCSFLPYCITIWISTIKSLQSYTKLLQRDCIDLSFLLKKTVCPKFLHNFSTQVAHQNKNMFSSKSMLIGIMLVHCMNCMSSTTTERTTDRKQLDQESQEQRHHQGYGIIGYGGHVGGYGGGYGEGYGGQYNNYYGYNGYNYPFLGSNLLAQYGAGYGSVGYGTGHFNYPLPYSYPSYGTYGYHA</sequence>
<gene>
    <name evidence="1" type="ORF">OUZ56_004140</name>
</gene>
<reference evidence="1 2" key="1">
    <citation type="journal article" date="2023" name="Nucleic Acids Res.">
        <title>The hologenome of Daphnia magna reveals possible DNA methylation and microbiome-mediated evolution of the host genome.</title>
        <authorList>
            <person name="Chaturvedi A."/>
            <person name="Li X."/>
            <person name="Dhandapani V."/>
            <person name="Marshall H."/>
            <person name="Kissane S."/>
            <person name="Cuenca-Cambronero M."/>
            <person name="Asole G."/>
            <person name="Calvet F."/>
            <person name="Ruiz-Romero M."/>
            <person name="Marangio P."/>
            <person name="Guigo R."/>
            <person name="Rago D."/>
            <person name="Mirbahai L."/>
            <person name="Eastwood N."/>
            <person name="Colbourne J.K."/>
            <person name="Zhou J."/>
            <person name="Mallon E."/>
            <person name="Orsini L."/>
        </authorList>
    </citation>
    <scope>NUCLEOTIDE SEQUENCE [LARGE SCALE GENOMIC DNA]</scope>
    <source>
        <strain evidence="1">LRV0_1</strain>
    </source>
</reference>
<name>A0ABQ9YNX1_9CRUS</name>
<accession>A0ABQ9YNX1</accession>
<organism evidence="1 2">
    <name type="scientific">Daphnia magna</name>
    <dbReference type="NCBI Taxonomy" id="35525"/>
    <lineage>
        <taxon>Eukaryota</taxon>
        <taxon>Metazoa</taxon>
        <taxon>Ecdysozoa</taxon>
        <taxon>Arthropoda</taxon>
        <taxon>Crustacea</taxon>
        <taxon>Branchiopoda</taxon>
        <taxon>Diplostraca</taxon>
        <taxon>Cladocera</taxon>
        <taxon>Anomopoda</taxon>
        <taxon>Daphniidae</taxon>
        <taxon>Daphnia</taxon>
    </lineage>
</organism>
<dbReference type="EMBL" id="JAOYFB010000001">
    <property type="protein sequence ID" value="KAK4002304.1"/>
    <property type="molecule type" value="Genomic_DNA"/>
</dbReference>
<evidence type="ECO:0000313" key="1">
    <source>
        <dbReference type="EMBL" id="KAK4002304.1"/>
    </source>
</evidence>
<proteinExistence type="predicted"/>
<protein>
    <submittedName>
        <fullName evidence="1">Uncharacterized protein</fullName>
    </submittedName>
</protein>
<keyword evidence="2" id="KW-1185">Reference proteome</keyword>